<proteinExistence type="predicted"/>
<name>A0A2H1FE78_9ARCH</name>
<reference evidence="2" key="1">
    <citation type="submission" date="2017-03" db="EMBL/GenBank/DDBJ databases">
        <authorList>
            <person name="Herbold C."/>
        </authorList>
    </citation>
    <scope>NUCLEOTIDE SEQUENCE [LARGE SCALE GENOMIC DNA]</scope>
</reference>
<dbReference type="AlphaFoldDB" id="A0A2H1FE78"/>
<keyword evidence="2" id="KW-1185">Reference proteome</keyword>
<organism evidence="1 2">
    <name type="scientific">Candidatus Nitrosotalea okcheonensis</name>
    <dbReference type="NCBI Taxonomy" id="1903276"/>
    <lineage>
        <taxon>Archaea</taxon>
        <taxon>Nitrososphaerota</taxon>
        <taxon>Nitrososphaeria</taxon>
        <taxon>Nitrosotaleales</taxon>
        <taxon>Nitrosotaleaceae</taxon>
        <taxon>Nitrosotalea</taxon>
    </lineage>
</organism>
<accession>A0A2H1FE78</accession>
<gene>
    <name evidence="1" type="ORF">NCS_10870</name>
</gene>
<sequence length="48" mass="5849">MVKNKKNNITDNHDEQIERLFVLDLRQQATGNKELRMKRSKKYWADLM</sequence>
<dbReference type="RefSeq" id="WP_157927097.1">
    <property type="nucleotide sequence ID" value="NZ_LT841358.1"/>
</dbReference>
<protein>
    <submittedName>
        <fullName evidence="1">Uncharacterized protein</fullName>
    </submittedName>
</protein>
<evidence type="ECO:0000313" key="1">
    <source>
        <dbReference type="EMBL" id="SMH71063.1"/>
    </source>
</evidence>
<dbReference type="EMBL" id="LT841358">
    <property type="protein sequence ID" value="SMH71063.1"/>
    <property type="molecule type" value="Genomic_DNA"/>
</dbReference>
<evidence type="ECO:0000313" key="2">
    <source>
        <dbReference type="Proteomes" id="UP000230607"/>
    </source>
</evidence>
<dbReference type="Proteomes" id="UP000230607">
    <property type="component" value="Chromosome 1"/>
</dbReference>